<dbReference type="PANTHER" id="PTHR34227">
    <property type="entry name" value="CHAPERONE PROTEIN YCDY"/>
    <property type="match status" value="1"/>
</dbReference>
<gene>
    <name evidence="2" type="ORF">AAA083_05925</name>
</gene>
<dbReference type="Proteomes" id="UP001487305">
    <property type="component" value="Unassembled WGS sequence"/>
</dbReference>
<dbReference type="InterPro" id="IPR050289">
    <property type="entry name" value="TorD/DmsD_chaperones"/>
</dbReference>
<evidence type="ECO:0000256" key="1">
    <source>
        <dbReference type="ARBA" id="ARBA00023186"/>
    </source>
</evidence>
<dbReference type="RefSeq" id="WP_349227268.1">
    <property type="nucleotide sequence ID" value="NZ_JBBNOP010000004.1"/>
</dbReference>
<sequence length="219" mass="24178">MIEDATLDYLVARRFGYLLFQRLFGTEPSDELFDAIDEDVATRAFGFVDVEGTTAAYGRELLDLAQAENRDLAARLSDYTRLFVGPAALPAPPWESVYLEGKRMVMQPSTLDIRNAYRAHGFLPALYPRVPDDHLALELDFLASLAAEACDAYDRGDEGRMRDALEASGDFIADHPLKWIDAFACDLEEKGGSDFYACAAKALASFMAADVRRLEAACG</sequence>
<accession>A0ABV1JCL7</accession>
<dbReference type="Gene3D" id="1.10.3480.10">
    <property type="entry name" value="TorD-like"/>
    <property type="match status" value="1"/>
</dbReference>
<dbReference type="Pfam" id="PF02613">
    <property type="entry name" value="Nitrate_red_del"/>
    <property type="match status" value="1"/>
</dbReference>
<reference evidence="2 3" key="1">
    <citation type="submission" date="2024-04" db="EMBL/GenBank/DDBJ databases">
        <title>Human intestinal bacterial collection.</title>
        <authorList>
            <person name="Pauvert C."/>
            <person name="Hitch T.C.A."/>
            <person name="Clavel T."/>
        </authorList>
    </citation>
    <scope>NUCLEOTIDE SEQUENCE [LARGE SCALE GENOMIC DNA]</scope>
    <source>
        <strain evidence="2 3">CLA-KB-H42</strain>
    </source>
</reference>
<organism evidence="2 3">
    <name type="scientific">Raoultibacter massiliensis</name>
    <dbReference type="NCBI Taxonomy" id="1852371"/>
    <lineage>
        <taxon>Bacteria</taxon>
        <taxon>Bacillati</taxon>
        <taxon>Actinomycetota</taxon>
        <taxon>Coriobacteriia</taxon>
        <taxon>Eggerthellales</taxon>
        <taxon>Eggerthellaceae</taxon>
        <taxon>Raoultibacter</taxon>
    </lineage>
</organism>
<comment type="caution">
    <text evidence="2">The sequence shown here is derived from an EMBL/GenBank/DDBJ whole genome shotgun (WGS) entry which is preliminary data.</text>
</comment>
<name>A0ABV1JCL7_9ACTN</name>
<dbReference type="EMBL" id="JBBNOP010000004">
    <property type="protein sequence ID" value="MEQ3362508.1"/>
    <property type="molecule type" value="Genomic_DNA"/>
</dbReference>
<dbReference type="SUPFAM" id="SSF89155">
    <property type="entry name" value="TorD-like"/>
    <property type="match status" value="1"/>
</dbReference>
<keyword evidence="3" id="KW-1185">Reference proteome</keyword>
<keyword evidence="1" id="KW-0143">Chaperone</keyword>
<dbReference type="PANTHER" id="PTHR34227:SF1">
    <property type="entry name" value="DIMETHYL SULFOXIDE REDUCTASE CHAPERONE-RELATED"/>
    <property type="match status" value="1"/>
</dbReference>
<evidence type="ECO:0000313" key="3">
    <source>
        <dbReference type="Proteomes" id="UP001487305"/>
    </source>
</evidence>
<dbReference type="InterPro" id="IPR036411">
    <property type="entry name" value="TorD-like_sf"/>
</dbReference>
<protein>
    <submittedName>
        <fullName evidence="2">Molecular chaperone TorD family protein</fullName>
    </submittedName>
</protein>
<evidence type="ECO:0000313" key="2">
    <source>
        <dbReference type="EMBL" id="MEQ3362508.1"/>
    </source>
</evidence>
<proteinExistence type="predicted"/>
<dbReference type="InterPro" id="IPR020945">
    <property type="entry name" value="DMSO/NO3_reduct_chaperone"/>
</dbReference>